<name>B9XHK1_PEDPL</name>
<keyword evidence="3" id="KW-1185">Reference proteome</keyword>
<proteinExistence type="predicted"/>
<keyword evidence="1" id="KW-0812">Transmembrane</keyword>
<accession>B9XHK1</accession>
<evidence type="ECO:0000256" key="1">
    <source>
        <dbReference type="SAM" id="Phobius"/>
    </source>
</evidence>
<dbReference type="Proteomes" id="UP000003688">
    <property type="component" value="Unassembled WGS sequence"/>
</dbReference>
<evidence type="ECO:0000313" key="3">
    <source>
        <dbReference type="Proteomes" id="UP000003688"/>
    </source>
</evidence>
<feature type="transmembrane region" description="Helical" evidence="1">
    <location>
        <begin position="16"/>
        <end position="39"/>
    </location>
</feature>
<dbReference type="AlphaFoldDB" id="B9XHK1"/>
<dbReference type="EMBL" id="ABOX02000015">
    <property type="protein sequence ID" value="EEF60579.1"/>
    <property type="molecule type" value="Genomic_DNA"/>
</dbReference>
<comment type="caution">
    <text evidence="2">The sequence shown here is derived from an EMBL/GenBank/DDBJ whole genome shotgun (WGS) entry which is preliminary data.</text>
</comment>
<organism evidence="2 3">
    <name type="scientific">Pedosphaera parvula (strain Ellin514)</name>
    <dbReference type="NCBI Taxonomy" id="320771"/>
    <lineage>
        <taxon>Bacteria</taxon>
        <taxon>Pseudomonadati</taxon>
        <taxon>Verrucomicrobiota</taxon>
        <taxon>Pedosphaerae</taxon>
        <taxon>Pedosphaerales</taxon>
        <taxon>Pedosphaeraceae</taxon>
        <taxon>Pedosphaera</taxon>
    </lineage>
</organism>
<keyword evidence="1" id="KW-1133">Transmembrane helix</keyword>
<sequence>MTITDDHHGAAGSANWALALVDDLMVLMLSMLAIASILAKSNIALFDASCW</sequence>
<gene>
    <name evidence="2" type="ORF">Cflav_PD6169</name>
</gene>
<keyword evidence="1" id="KW-0472">Membrane</keyword>
<evidence type="ECO:0000313" key="2">
    <source>
        <dbReference type="EMBL" id="EEF60579.1"/>
    </source>
</evidence>
<reference evidence="2 3" key="1">
    <citation type="journal article" date="2011" name="J. Bacteriol.">
        <title>Genome sequence of 'Pedosphaera parvula' Ellin514, an aerobic Verrucomicrobial isolate from pasture soil.</title>
        <authorList>
            <person name="Kant R."/>
            <person name="van Passel M.W."/>
            <person name="Sangwan P."/>
            <person name="Palva A."/>
            <person name="Lucas S."/>
            <person name="Copeland A."/>
            <person name="Lapidus A."/>
            <person name="Glavina Del Rio T."/>
            <person name="Dalin E."/>
            <person name="Tice H."/>
            <person name="Bruce D."/>
            <person name="Goodwin L."/>
            <person name="Pitluck S."/>
            <person name="Chertkov O."/>
            <person name="Larimer F.W."/>
            <person name="Land M.L."/>
            <person name="Hauser L."/>
            <person name="Brettin T.S."/>
            <person name="Detter J.C."/>
            <person name="Han S."/>
            <person name="de Vos W.M."/>
            <person name="Janssen P.H."/>
            <person name="Smidt H."/>
        </authorList>
    </citation>
    <scope>NUCLEOTIDE SEQUENCE [LARGE SCALE GENOMIC DNA]</scope>
    <source>
        <strain evidence="2 3">Ellin514</strain>
    </source>
</reference>
<protein>
    <submittedName>
        <fullName evidence="2">Uncharacterized protein</fullName>
    </submittedName>
</protein>